<comment type="caution">
    <text evidence="3">The sequence shown here is derived from an EMBL/GenBank/DDBJ whole genome shotgun (WGS) entry which is preliminary data.</text>
</comment>
<dbReference type="PANTHER" id="PTHR47786">
    <property type="entry name" value="ALPHA-1,4-GLUCAN:MALTOSE-1-PHOSPHATE MALTOSYLTRANSFERASE"/>
    <property type="match status" value="1"/>
</dbReference>
<dbReference type="SMART" id="SM00642">
    <property type="entry name" value="Aamy"/>
    <property type="match status" value="1"/>
</dbReference>
<dbReference type="SUPFAM" id="SSF51445">
    <property type="entry name" value="(Trans)glycosidases"/>
    <property type="match status" value="1"/>
</dbReference>
<reference evidence="3" key="2">
    <citation type="journal article" date="2021" name="PeerJ">
        <title>Extensive microbial diversity within the chicken gut microbiome revealed by metagenomics and culture.</title>
        <authorList>
            <person name="Gilroy R."/>
            <person name="Ravi A."/>
            <person name="Getino M."/>
            <person name="Pursley I."/>
            <person name="Horton D.L."/>
            <person name="Alikhan N.F."/>
            <person name="Baker D."/>
            <person name="Gharbi K."/>
            <person name="Hall N."/>
            <person name="Watson M."/>
            <person name="Adriaenssens E.M."/>
            <person name="Foster-Nyarko E."/>
            <person name="Jarju S."/>
            <person name="Secka A."/>
            <person name="Antonio M."/>
            <person name="Oren A."/>
            <person name="Chaudhuri R.R."/>
            <person name="La Ragione R."/>
            <person name="Hildebrand F."/>
            <person name="Pallen M.J."/>
        </authorList>
    </citation>
    <scope>NUCLEOTIDE SEQUENCE</scope>
    <source>
        <strain evidence="3">ChiHjej13B12-12457</strain>
    </source>
</reference>
<dbReference type="PROSITE" id="PS51257">
    <property type="entry name" value="PROKAR_LIPOPROTEIN"/>
    <property type="match status" value="1"/>
</dbReference>
<dbReference type="CDD" id="cd11313">
    <property type="entry name" value="AmyAc_arch_bac_AmyA"/>
    <property type="match status" value="1"/>
</dbReference>
<sequence>MNIIKTIVVAAASALMLAGCAGNAGKQVESPVTNVTHPDWTASAVIYEVNVRQYTKEGTLKAFEEHLPRLQELGVDILWFMPVYPIGEVERKGELGSYYSIRDYKAINPEFGDIEDFQSVVDRAHELGFKVILDWVANHTSRDHGWIAEHPEWYVMDDSTGTPVAPFDWTDVAELNYDNADMRAAMLDAMTYWVSEVGVDGFRCDVAHEVPVDFWNDAVAALREIRPDLFMLAESEEPALMTDAFDAYYGWSNHAFMNRLAQGKATAAEYAAYRVEHEGKLPVESIEMNFTSNHDENSWNGTEFERMGDAARQFAALTFAEPGMPLIYSGQEVGNDNSLEFFMRDPIVWEDRGGFTQFYQELIAMRDAHPSMYAPREGAPMVILASDRPEQVFAFERRLSDGSDGFAAVFNFSAEEVTVTVSEGSIAGQSYTLPAHGYKFVF</sequence>
<proteinExistence type="predicted"/>
<accession>A0A9D1E0E4</accession>
<dbReference type="GO" id="GO:0005975">
    <property type="term" value="P:carbohydrate metabolic process"/>
    <property type="evidence" value="ECO:0007669"/>
    <property type="project" value="InterPro"/>
</dbReference>
<name>A0A9D1E0E4_9BACT</name>
<dbReference type="Proteomes" id="UP000886744">
    <property type="component" value="Unassembled WGS sequence"/>
</dbReference>
<dbReference type="EMBL" id="DVHI01000030">
    <property type="protein sequence ID" value="HIR62297.1"/>
    <property type="molecule type" value="Genomic_DNA"/>
</dbReference>
<dbReference type="Gene3D" id="3.20.20.80">
    <property type="entry name" value="Glycosidases"/>
    <property type="match status" value="1"/>
</dbReference>
<evidence type="ECO:0000259" key="2">
    <source>
        <dbReference type="SMART" id="SM00642"/>
    </source>
</evidence>
<evidence type="ECO:0000256" key="1">
    <source>
        <dbReference type="SAM" id="SignalP"/>
    </source>
</evidence>
<keyword evidence="1" id="KW-0732">Signal</keyword>
<evidence type="ECO:0000313" key="3">
    <source>
        <dbReference type="EMBL" id="HIR62297.1"/>
    </source>
</evidence>
<protein>
    <submittedName>
        <fullName evidence="3">Alpha-amylase</fullName>
    </submittedName>
</protein>
<feature type="domain" description="Glycosyl hydrolase family 13 catalytic" evidence="2">
    <location>
        <begin position="48"/>
        <end position="366"/>
    </location>
</feature>
<organism evidence="3 4">
    <name type="scientific">Candidatus Coprenecus avistercoris</name>
    <dbReference type="NCBI Taxonomy" id="2840730"/>
    <lineage>
        <taxon>Bacteria</taxon>
        <taxon>Pseudomonadati</taxon>
        <taxon>Bacteroidota</taxon>
        <taxon>Bacteroidia</taxon>
        <taxon>Bacteroidales</taxon>
        <taxon>Rikenellaceae</taxon>
        <taxon>Rikenellaceae incertae sedis</taxon>
        <taxon>Candidatus Coprenecus</taxon>
    </lineage>
</organism>
<dbReference type="InterPro" id="IPR017853">
    <property type="entry name" value="GH"/>
</dbReference>
<feature type="signal peptide" evidence="1">
    <location>
        <begin position="1"/>
        <end position="21"/>
    </location>
</feature>
<gene>
    <name evidence="3" type="ORF">IAC94_02085</name>
</gene>
<dbReference type="AlphaFoldDB" id="A0A9D1E0E4"/>
<dbReference type="Pfam" id="PF00128">
    <property type="entry name" value="Alpha-amylase"/>
    <property type="match status" value="1"/>
</dbReference>
<dbReference type="InterPro" id="IPR006047">
    <property type="entry name" value="GH13_cat_dom"/>
</dbReference>
<dbReference type="PANTHER" id="PTHR47786:SF2">
    <property type="entry name" value="GLYCOSYL HYDROLASE FAMILY 13 CATALYTIC DOMAIN-CONTAINING PROTEIN"/>
    <property type="match status" value="1"/>
</dbReference>
<reference evidence="3" key="1">
    <citation type="submission" date="2020-10" db="EMBL/GenBank/DDBJ databases">
        <authorList>
            <person name="Gilroy R."/>
        </authorList>
    </citation>
    <scope>NUCLEOTIDE SEQUENCE</scope>
    <source>
        <strain evidence="3">ChiHjej13B12-12457</strain>
    </source>
</reference>
<feature type="chain" id="PRO_5038811171" evidence="1">
    <location>
        <begin position="22"/>
        <end position="442"/>
    </location>
</feature>
<evidence type="ECO:0000313" key="4">
    <source>
        <dbReference type="Proteomes" id="UP000886744"/>
    </source>
</evidence>